<dbReference type="Gene3D" id="3.50.50.60">
    <property type="entry name" value="FAD/NAD(P)-binding domain"/>
    <property type="match status" value="1"/>
</dbReference>
<dbReference type="InterPro" id="IPR036188">
    <property type="entry name" value="FAD/NAD-bd_sf"/>
</dbReference>
<dbReference type="PANTHER" id="PTHR13847:SF281">
    <property type="entry name" value="FAD DEPENDENT OXIDOREDUCTASE DOMAIN-CONTAINING PROTEIN"/>
    <property type="match status" value="1"/>
</dbReference>
<gene>
    <name evidence="2" type="ORF">L0U89_15100</name>
</gene>
<proteinExistence type="predicted"/>
<reference evidence="2 3" key="1">
    <citation type="submission" date="2022-01" db="EMBL/GenBank/DDBJ databases">
        <title>Mariniradius saccharolyticus sp. nov., isolated from sediment of a river.</title>
        <authorList>
            <person name="Liu H."/>
        </authorList>
    </citation>
    <scope>NUCLEOTIDE SEQUENCE [LARGE SCALE GENOMIC DNA]</scope>
    <source>
        <strain evidence="2 3">RY-2</strain>
    </source>
</reference>
<comment type="caution">
    <text evidence="2">The sequence shown here is derived from an EMBL/GenBank/DDBJ whole genome shotgun (WGS) entry which is preliminary data.</text>
</comment>
<dbReference type="SUPFAM" id="SSF51905">
    <property type="entry name" value="FAD/NAD(P)-binding domain"/>
    <property type="match status" value="1"/>
</dbReference>
<evidence type="ECO:0000313" key="3">
    <source>
        <dbReference type="Proteomes" id="UP001201449"/>
    </source>
</evidence>
<protein>
    <submittedName>
        <fullName evidence="2">FAD-binding oxidoreductase</fullName>
    </submittedName>
</protein>
<dbReference type="Gene3D" id="3.30.9.10">
    <property type="entry name" value="D-Amino Acid Oxidase, subunit A, domain 2"/>
    <property type="match status" value="1"/>
</dbReference>
<accession>A0ABS9BXN1</accession>
<keyword evidence="3" id="KW-1185">Reference proteome</keyword>
<dbReference type="Proteomes" id="UP001201449">
    <property type="component" value="Unassembled WGS sequence"/>
</dbReference>
<sequence>MLSFWERKHFLHYDLVVVGAGIVGLSTAIQYKRKRPESSVLVLERGIFPSGASTKNAGFACFGSFTEILDDLNTMSEKEVLELVSKRFQGLNAIRAEFGDMALGYEATGGFELFTKNELPHIGQMARINSLLLPLFGSEVFEETFSIEGFQFGKKVEAVVRNSFEGELDTGKFVTALWEKSQALGIRIVTGAKATSVDIDRRMISVLDTASNLPISFRAGQIAFCTNAFTREFLPELDIQPGRGLVMVTKPITGGLPWKGSFHYDKGYVYFRQVDGRFLIGGGRNLDFLGERTTESAINPKIRSYLIDLVNKVILPRKSWEIDMEWTGVMAFGQNKKPIVKLLNPHVGIAVRLGGMGVAIGWHTAGELVALLDPS</sequence>
<dbReference type="Pfam" id="PF01266">
    <property type="entry name" value="DAO"/>
    <property type="match status" value="1"/>
</dbReference>
<organism evidence="2 3">
    <name type="scientific">Mariniradius sediminis</name>
    <dbReference type="NCBI Taxonomy" id="2909237"/>
    <lineage>
        <taxon>Bacteria</taxon>
        <taxon>Pseudomonadati</taxon>
        <taxon>Bacteroidota</taxon>
        <taxon>Cytophagia</taxon>
        <taxon>Cytophagales</taxon>
        <taxon>Cyclobacteriaceae</taxon>
        <taxon>Mariniradius</taxon>
    </lineage>
</organism>
<dbReference type="PANTHER" id="PTHR13847">
    <property type="entry name" value="SARCOSINE DEHYDROGENASE-RELATED"/>
    <property type="match status" value="1"/>
</dbReference>
<evidence type="ECO:0000259" key="1">
    <source>
        <dbReference type="Pfam" id="PF01266"/>
    </source>
</evidence>
<dbReference type="RefSeq" id="WP_234862284.1">
    <property type="nucleotide sequence ID" value="NZ_JAKEVZ010000012.1"/>
</dbReference>
<dbReference type="InterPro" id="IPR006076">
    <property type="entry name" value="FAD-dep_OxRdtase"/>
</dbReference>
<feature type="domain" description="FAD dependent oxidoreductase" evidence="1">
    <location>
        <begin position="14"/>
        <end position="370"/>
    </location>
</feature>
<evidence type="ECO:0000313" key="2">
    <source>
        <dbReference type="EMBL" id="MCF1752386.1"/>
    </source>
</evidence>
<name>A0ABS9BXN1_9BACT</name>
<dbReference type="EMBL" id="JAKEVZ010000012">
    <property type="protein sequence ID" value="MCF1752386.1"/>
    <property type="molecule type" value="Genomic_DNA"/>
</dbReference>